<name>A3XKZ5_LEEBM</name>
<evidence type="ECO:0000313" key="2">
    <source>
        <dbReference type="Proteomes" id="UP000001601"/>
    </source>
</evidence>
<protein>
    <submittedName>
        <fullName evidence="1">Coproporphyrinogen III oxidase</fullName>
    </submittedName>
</protein>
<dbReference type="STRING" id="398720.MED217_01475"/>
<reference evidence="1 2" key="1">
    <citation type="journal article" date="2007" name="Nature">
        <title>Light stimulates growth of proteorhodopsin-containing marine Flavobacteria.</title>
        <authorList>
            <person name="Gomez-Consarnau L."/>
            <person name="Gonzalez J.M."/>
            <person name="Coll-Llado M."/>
            <person name="Gourdon P."/>
            <person name="Pascher T."/>
            <person name="Neutze R."/>
            <person name="Pedros-Alio C."/>
            <person name="Pinhassi J."/>
        </authorList>
    </citation>
    <scope>NUCLEOTIDE SEQUENCE [LARGE SCALE GENOMIC DNA]</scope>
    <source>
        <strain evidence="1 2">MED217</strain>
    </source>
</reference>
<proteinExistence type="predicted"/>
<comment type="caution">
    <text evidence="1">The sequence shown here is derived from an EMBL/GenBank/DDBJ whole genome shotgun (WGS) entry which is preliminary data.</text>
</comment>
<dbReference type="AlphaFoldDB" id="A3XKZ5"/>
<gene>
    <name evidence="1" type="ORF">MED217_01475</name>
</gene>
<accession>A3XKZ5</accession>
<dbReference type="EMBL" id="AANC01000003">
    <property type="protein sequence ID" value="EAQ49779.1"/>
    <property type="molecule type" value="Genomic_DNA"/>
</dbReference>
<evidence type="ECO:0000313" key="1">
    <source>
        <dbReference type="EMBL" id="EAQ49779.1"/>
    </source>
</evidence>
<dbReference type="HOGENOM" id="CLU_2450930_0_0_10"/>
<keyword evidence="2" id="KW-1185">Reference proteome</keyword>
<organism evidence="1 2">
    <name type="scientific">Leeuwenhoekiella blandensis (strain CECT 7118 / CCUG 51940 / KCTC 22103 / MED217)</name>
    <name type="common">Flavobacterium sp. (strain MED217)</name>
    <dbReference type="NCBI Taxonomy" id="398720"/>
    <lineage>
        <taxon>Bacteria</taxon>
        <taxon>Pseudomonadati</taxon>
        <taxon>Bacteroidota</taxon>
        <taxon>Flavobacteriia</taxon>
        <taxon>Flavobacteriales</taxon>
        <taxon>Flavobacteriaceae</taxon>
        <taxon>Leeuwenhoekiella</taxon>
    </lineage>
</organism>
<dbReference type="Proteomes" id="UP000001601">
    <property type="component" value="Unassembled WGS sequence"/>
</dbReference>
<sequence length="89" mass="10241">MKALCSKRAAHTQECDEVKKKKTKLKELSHTKVENVIEAKFSKADTIVPVGLAHSFNRSFQNAVFEQYLEGMKQIDVLWDKSFDKKILN</sequence>